<dbReference type="InterPro" id="IPR036388">
    <property type="entry name" value="WH-like_DNA-bd_sf"/>
</dbReference>
<evidence type="ECO:0000256" key="1">
    <source>
        <dbReference type="SAM" id="MobiDB-lite"/>
    </source>
</evidence>
<comment type="caution">
    <text evidence="3">The sequence shown here is derived from an EMBL/GenBank/DDBJ whole genome shotgun (WGS) entry which is preliminary data.</text>
</comment>
<dbReference type="Proteomes" id="UP000224915">
    <property type="component" value="Unassembled WGS sequence"/>
</dbReference>
<feature type="region of interest" description="Disordered" evidence="1">
    <location>
        <begin position="1"/>
        <end position="21"/>
    </location>
</feature>
<dbReference type="InterPro" id="IPR010093">
    <property type="entry name" value="SinI_DNA-bd"/>
</dbReference>
<dbReference type="GO" id="GO:0003677">
    <property type="term" value="F:DNA binding"/>
    <property type="evidence" value="ECO:0007669"/>
    <property type="project" value="InterPro"/>
</dbReference>
<dbReference type="NCBIfam" id="TIGR01764">
    <property type="entry name" value="excise"/>
    <property type="match status" value="1"/>
</dbReference>
<dbReference type="InterPro" id="IPR009061">
    <property type="entry name" value="DNA-bd_dom_put_sf"/>
</dbReference>
<dbReference type="AlphaFoldDB" id="A0A2A9D1Y1"/>
<gene>
    <name evidence="3" type="ORF">ATL40_2271</name>
</gene>
<dbReference type="Gene3D" id="1.10.10.10">
    <property type="entry name" value="Winged helix-like DNA-binding domain superfamily/Winged helix DNA-binding domain"/>
    <property type="match status" value="1"/>
</dbReference>
<keyword evidence="4" id="KW-1185">Reference proteome</keyword>
<dbReference type="Pfam" id="PF12728">
    <property type="entry name" value="HTH_17"/>
    <property type="match status" value="1"/>
</dbReference>
<feature type="domain" description="Helix-turn-helix" evidence="2">
    <location>
        <begin position="79"/>
        <end position="127"/>
    </location>
</feature>
<reference evidence="3 4" key="1">
    <citation type="submission" date="2017-10" db="EMBL/GenBank/DDBJ databases">
        <title>Sequencing the genomes of 1000 actinobacteria strains.</title>
        <authorList>
            <person name="Klenk H.-P."/>
        </authorList>
    </citation>
    <scope>NUCLEOTIDE SEQUENCE [LARGE SCALE GENOMIC DNA]</scope>
    <source>
        <strain evidence="3 4">DSM 21801</strain>
    </source>
</reference>
<name>A0A2A9D1Y1_9MICO</name>
<dbReference type="SUPFAM" id="SSF46955">
    <property type="entry name" value="Putative DNA-binding domain"/>
    <property type="match status" value="1"/>
</dbReference>
<dbReference type="EMBL" id="PDJD01000001">
    <property type="protein sequence ID" value="PFG20663.1"/>
    <property type="molecule type" value="Genomic_DNA"/>
</dbReference>
<dbReference type="InterPro" id="IPR041657">
    <property type="entry name" value="HTH_17"/>
</dbReference>
<sequence length="168" mass="18068">MPNSPRSLGHRTTRAVLPPEDPASLDAVSAALSSESAVLVGPDGTHAAIPPEIQELLVDVVSALRNGDAVTVAPIATRLTTSQAADILGVSRPTLVKLLQDGAIPYEQPRRHRLLRLDDVLAYRDERSRQRAAKLTEMTRQAAADGLYEDTPEDYLDALRDQQSPGAS</sequence>
<evidence type="ECO:0000259" key="2">
    <source>
        <dbReference type="Pfam" id="PF12728"/>
    </source>
</evidence>
<organism evidence="3 4">
    <name type="scientific">Serinibacter salmoneus</name>
    <dbReference type="NCBI Taxonomy" id="556530"/>
    <lineage>
        <taxon>Bacteria</taxon>
        <taxon>Bacillati</taxon>
        <taxon>Actinomycetota</taxon>
        <taxon>Actinomycetes</taxon>
        <taxon>Micrococcales</taxon>
        <taxon>Beutenbergiaceae</taxon>
        <taxon>Serinibacter</taxon>
    </lineage>
</organism>
<accession>A0A2A9D1Y1</accession>
<evidence type="ECO:0000313" key="4">
    <source>
        <dbReference type="Proteomes" id="UP000224915"/>
    </source>
</evidence>
<dbReference type="RefSeq" id="WP_098469603.1">
    <property type="nucleotide sequence ID" value="NZ_PDJD01000001.1"/>
</dbReference>
<protein>
    <submittedName>
        <fullName evidence="3">Excisionase family DNA binding protein</fullName>
    </submittedName>
</protein>
<proteinExistence type="predicted"/>
<evidence type="ECO:0000313" key="3">
    <source>
        <dbReference type="EMBL" id="PFG20663.1"/>
    </source>
</evidence>
<dbReference type="OrthoDB" id="26212at2"/>